<evidence type="ECO:0000256" key="2">
    <source>
        <dbReference type="ARBA" id="ARBA00023242"/>
    </source>
</evidence>
<dbReference type="CDD" id="cd12148">
    <property type="entry name" value="fungal_TF_MHR"/>
    <property type="match status" value="1"/>
</dbReference>
<feature type="compositionally biased region" description="Polar residues" evidence="3">
    <location>
        <begin position="231"/>
        <end position="242"/>
    </location>
</feature>
<dbReference type="CDD" id="cd00067">
    <property type="entry name" value="GAL4"/>
    <property type="match status" value="1"/>
</dbReference>
<dbReference type="SUPFAM" id="SSF57701">
    <property type="entry name" value="Zn2/Cys6 DNA-binding domain"/>
    <property type="match status" value="1"/>
</dbReference>
<dbReference type="Proteomes" id="UP000829364">
    <property type="component" value="Chromosome 6"/>
</dbReference>
<feature type="compositionally biased region" description="Low complexity" evidence="3">
    <location>
        <begin position="221"/>
        <end position="230"/>
    </location>
</feature>
<reference evidence="5" key="1">
    <citation type="submission" date="2021-11" db="EMBL/GenBank/DDBJ databases">
        <title>Purpureocillium_takamizusanense_genome.</title>
        <authorList>
            <person name="Nguyen N.-H."/>
        </authorList>
    </citation>
    <scope>NUCLEOTIDE SEQUENCE</scope>
    <source>
        <strain evidence="5">PT3</strain>
    </source>
</reference>
<keyword evidence="2" id="KW-0539">Nucleus</keyword>
<dbReference type="PROSITE" id="PS50048">
    <property type="entry name" value="ZN2_CY6_FUNGAL_2"/>
    <property type="match status" value="1"/>
</dbReference>
<evidence type="ECO:0000313" key="5">
    <source>
        <dbReference type="EMBL" id="UNI20462.1"/>
    </source>
</evidence>
<dbReference type="AlphaFoldDB" id="A0A9Q8VD44"/>
<dbReference type="GeneID" id="72068494"/>
<dbReference type="InterPro" id="IPR021858">
    <property type="entry name" value="Fun_TF"/>
</dbReference>
<dbReference type="GO" id="GO:0005634">
    <property type="term" value="C:nucleus"/>
    <property type="evidence" value="ECO:0007669"/>
    <property type="project" value="UniProtKB-SubCell"/>
</dbReference>
<comment type="subcellular location">
    <subcellularLocation>
        <location evidence="1">Nucleus</location>
    </subcellularLocation>
</comment>
<protein>
    <recommendedName>
        <fullName evidence="4">Zn(2)-C6 fungal-type domain-containing protein</fullName>
    </recommendedName>
</protein>
<dbReference type="GO" id="GO:0008270">
    <property type="term" value="F:zinc ion binding"/>
    <property type="evidence" value="ECO:0007669"/>
    <property type="project" value="InterPro"/>
</dbReference>
<name>A0A9Q8VD44_9HYPO</name>
<dbReference type="GO" id="GO:0000981">
    <property type="term" value="F:DNA-binding transcription factor activity, RNA polymerase II-specific"/>
    <property type="evidence" value="ECO:0007669"/>
    <property type="project" value="InterPro"/>
</dbReference>
<dbReference type="InterPro" id="IPR001138">
    <property type="entry name" value="Zn2Cys6_DnaBD"/>
</dbReference>
<evidence type="ECO:0000259" key="4">
    <source>
        <dbReference type="PROSITE" id="PS50048"/>
    </source>
</evidence>
<gene>
    <name evidence="5" type="ORF">JDV02_006545</name>
</gene>
<evidence type="ECO:0000256" key="1">
    <source>
        <dbReference type="ARBA" id="ARBA00004123"/>
    </source>
</evidence>
<proteinExistence type="predicted"/>
<dbReference type="SMART" id="SM00066">
    <property type="entry name" value="GAL4"/>
    <property type="match status" value="1"/>
</dbReference>
<feature type="domain" description="Zn(2)-C6 fungal-type" evidence="4">
    <location>
        <begin position="13"/>
        <end position="34"/>
    </location>
</feature>
<dbReference type="PANTHER" id="PTHR37534">
    <property type="entry name" value="TRANSCRIPTIONAL ACTIVATOR PROTEIN UGA3"/>
    <property type="match status" value="1"/>
</dbReference>
<keyword evidence="6" id="KW-1185">Reference proteome</keyword>
<dbReference type="PANTHER" id="PTHR37534:SF40">
    <property type="entry name" value="ZN(2)-C6 FUNGAL-TYPE DOMAIN-CONTAINING PROTEIN"/>
    <property type="match status" value="1"/>
</dbReference>
<feature type="region of interest" description="Disordered" evidence="3">
    <location>
        <begin position="221"/>
        <end position="257"/>
    </location>
</feature>
<dbReference type="OrthoDB" id="4078573at2759"/>
<dbReference type="Pfam" id="PF11951">
    <property type="entry name" value="Fungal_trans_2"/>
    <property type="match status" value="1"/>
</dbReference>
<accession>A0A9Q8VD44</accession>
<dbReference type="GO" id="GO:0000976">
    <property type="term" value="F:transcription cis-regulatory region binding"/>
    <property type="evidence" value="ECO:0007669"/>
    <property type="project" value="TreeGrafter"/>
</dbReference>
<dbReference type="RefSeq" id="XP_047843943.1">
    <property type="nucleotide sequence ID" value="XM_047987952.1"/>
</dbReference>
<dbReference type="EMBL" id="CP086359">
    <property type="protein sequence ID" value="UNI20462.1"/>
    <property type="molecule type" value="Genomic_DNA"/>
</dbReference>
<dbReference type="KEGG" id="ptkz:JDV02_006545"/>
<organism evidence="5 6">
    <name type="scientific">Purpureocillium takamizusanense</name>
    <dbReference type="NCBI Taxonomy" id="2060973"/>
    <lineage>
        <taxon>Eukaryota</taxon>
        <taxon>Fungi</taxon>
        <taxon>Dikarya</taxon>
        <taxon>Ascomycota</taxon>
        <taxon>Pezizomycotina</taxon>
        <taxon>Sordariomycetes</taxon>
        <taxon>Hypocreomycetidae</taxon>
        <taxon>Hypocreales</taxon>
        <taxon>Ophiocordycipitaceae</taxon>
        <taxon>Purpureocillium</taxon>
    </lineage>
</organism>
<evidence type="ECO:0000313" key="6">
    <source>
        <dbReference type="Proteomes" id="UP000829364"/>
    </source>
</evidence>
<dbReference type="InterPro" id="IPR036864">
    <property type="entry name" value="Zn2-C6_fun-type_DNA-bd_sf"/>
</dbReference>
<dbReference type="GO" id="GO:0045944">
    <property type="term" value="P:positive regulation of transcription by RNA polymerase II"/>
    <property type="evidence" value="ECO:0007669"/>
    <property type="project" value="TreeGrafter"/>
</dbReference>
<evidence type="ECO:0000256" key="3">
    <source>
        <dbReference type="SAM" id="MobiDB-lite"/>
    </source>
</evidence>
<sequence length="722" mass="79233">MTNVAKGKRVRTGCLTCRERHLKCDEAAPSCANCRWGLKVNFLDIVVHVPARLPRSSEWSVSFLDESLHIASEYKGGLKRYTAANRVGAGAARGETRPYARLRDNEGEALVRSVSTCSSLHGHNDSPQALPTCRVRSTAGNSEQSRVKTCHRARVARVMDYLWTTGGGSDIQLGGMGEESLLHASPRSGHDRCPGSELVICLDTGAFAQSKTARYNCIPAGSSSAGSSAATSQTPYSGTPVDSQLEDPSCADDSGGGGGGGLLAHTARDFLATEMELEYMKAFVDGVGTWMDSLGEHEHFSQVVPYRALESPALLNALLACGAMHLSFASPELGDTAAWYYNAATMMLVRLFQNRDCDVAECAVTSLVLHVYEVMAGQHLSHGAGARLLIRNLEWDSRSRGGKGKDEEGVGAGAACFWLSVGMEVLQCLEYKWVLTWDPDEWGLGSKWTMADGSDDDVEARQELWMHRALYVVAKVVNFRATSSLYIDTDPHDQQARLRSELAVWQDLKRLCDSWNDLCPWSMQPVAYLPLGAAKQESSFPRFWLTRDAATLGRLFYHTAQCILTQMKPLEPPSLVREMIALQRHHARQVLGIVASNRERKVIPMVMQAIVVASMALVDRTEQLEALSILGSIPNRGLGYIREVEQRLKHAWRWPSADTITGAGGTGVYSGRVEAATHAARWQKPSIRGLKDKTAHTANPLSSARIDHPQRPYKTWYRATGT</sequence>
<dbReference type="Pfam" id="PF00172">
    <property type="entry name" value="Zn_clus"/>
    <property type="match status" value="1"/>
</dbReference>
<dbReference type="Gene3D" id="4.10.240.10">
    <property type="entry name" value="Zn(2)-C6 fungal-type DNA-binding domain"/>
    <property type="match status" value="1"/>
</dbReference>